<evidence type="ECO:0000313" key="3">
    <source>
        <dbReference type="Proteomes" id="UP000236262"/>
    </source>
</evidence>
<dbReference type="AlphaFoldDB" id="A0A3G6RC24"/>
<keyword evidence="4" id="KW-1185">Reference proteome</keyword>
<evidence type="ECO:0000313" key="1">
    <source>
        <dbReference type="EMBL" id="AZA82230.1"/>
    </source>
</evidence>
<dbReference type="OrthoDB" id="1262086at2"/>
<dbReference type="EMBL" id="PPEH01000003">
    <property type="protein sequence ID" value="PNW14095.1"/>
    <property type="molecule type" value="Genomic_DNA"/>
</dbReference>
<reference evidence="2 3" key="1">
    <citation type="submission" date="2018-01" db="EMBL/GenBank/DDBJ databases">
        <title>Draft genome sequences of Chryseobacterium lactis NCTC11390, Chryseobacterium oncorhynchi 701B-08, and Chryseobacterium viscerum 687B-08.</title>
        <authorList>
            <person name="Jeong J.-J."/>
            <person name="Lee Y.J."/>
            <person name="Park B."/>
            <person name="Choi I.-G."/>
            <person name="Kim K.D."/>
        </authorList>
    </citation>
    <scope>NUCLEOTIDE SEQUENCE [LARGE SCALE GENOMIC DNA]</scope>
    <source>
        <strain evidence="2 3">NCTC11390</strain>
    </source>
</reference>
<organism evidence="2 3">
    <name type="scientific">Chryseobacterium lactis</name>
    <dbReference type="NCBI Taxonomy" id="1241981"/>
    <lineage>
        <taxon>Bacteria</taxon>
        <taxon>Pseudomonadati</taxon>
        <taxon>Bacteroidota</taxon>
        <taxon>Flavobacteriia</taxon>
        <taxon>Flavobacteriales</taxon>
        <taxon>Weeksellaceae</taxon>
        <taxon>Chryseobacterium group</taxon>
        <taxon>Chryseobacterium</taxon>
    </lineage>
</organism>
<protein>
    <submittedName>
        <fullName evidence="2">Uncharacterized protein</fullName>
    </submittedName>
</protein>
<evidence type="ECO:0000313" key="2">
    <source>
        <dbReference type="EMBL" id="PNW14095.1"/>
    </source>
</evidence>
<dbReference type="RefSeq" id="WP_103291352.1">
    <property type="nucleotide sequence ID" value="NZ_CP033924.1"/>
</dbReference>
<accession>A0A3G6RC24</accession>
<name>A0A3G6RC24_CHRLC</name>
<evidence type="ECO:0000313" key="4">
    <source>
        <dbReference type="Proteomes" id="UP000279972"/>
    </source>
</evidence>
<reference evidence="1 4" key="2">
    <citation type="submission" date="2018-11" db="EMBL/GenBank/DDBJ databases">
        <title>Proposal to divide the Flavobacteriaceae and reorganize its genera based on Amino Acid Identity values calculated from whole genome sequences.</title>
        <authorList>
            <person name="Nicholson A.C."/>
            <person name="Gulvik C.A."/>
            <person name="Whitney A.M."/>
            <person name="Humrighouse B.W."/>
            <person name="Bell M."/>
            <person name="Holmes B."/>
            <person name="Steigerwalt A.G."/>
            <person name="Villarma A."/>
            <person name="Sheth M."/>
            <person name="Batra D."/>
            <person name="Pryor J."/>
            <person name="Bernardet J.-F."/>
            <person name="Hugo C."/>
            <person name="Kampfer P."/>
            <person name="Newman J."/>
            <person name="McQuiston J.R."/>
        </authorList>
    </citation>
    <scope>NUCLEOTIDE SEQUENCE [LARGE SCALE GENOMIC DNA]</scope>
    <source>
        <strain evidence="1 4">KC_1864</strain>
    </source>
</reference>
<dbReference type="KEGG" id="clac:EG342_10075"/>
<sequence>MKTKPLLITITFVLGILLAVFGIKFYQESNIEGYNLVNYPVQVVLPEDYKEISPESHLVGYYNERQNKLYIAFYNEHGKKINTNSTAKDTNEKH</sequence>
<proteinExistence type="predicted"/>
<gene>
    <name evidence="2" type="ORF">C1637_09630</name>
    <name evidence="1" type="ORF">EG342_10075</name>
</gene>
<dbReference type="EMBL" id="CP033924">
    <property type="protein sequence ID" value="AZA82230.1"/>
    <property type="molecule type" value="Genomic_DNA"/>
</dbReference>
<dbReference type="Proteomes" id="UP000279972">
    <property type="component" value="Chromosome"/>
</dbReference>
<dbReference type="Proteomes" id="UP000236262">
    <property type="component" value="Unassembled WGS sequence"/>
</dbReference>